<dbReference type="PRINTS" id="PR01176">
    <property type="entry name" value="GABABRECEPTR"/>
</dbReference>
<comment type="subcellular location">
    <subcellularLocation>
        <location evidence="1">Cell membrane</location>
        <topology evidence="1">Multi-pass membrane protein</topology>
    </subcellularLocation>
</comment>
<dbReference type="PROSITE" id="PS00981">
    <property type="entry name" value="G_PROTEIN_RECEP_F3_3"/>
    <property type="match status" value="1"/>
</dbReference>
<feature type="transmembrane region" description="Helical" evidence="10">
    <location>
        <begin position="1299"/>
        <end position="1320"/>
    </location>
</feature>
<evidence type="ECO:0000256" key="3">
    <source>
        <dbReference type="ARBA" id="ARBA00022692"/>
    </source>
</evidence>
<dbReference type="SUPFAM" id="SSF53822">
    <property type="entry name" value="Periplasmic binding protein-like I"/>
    <property type="match status" value="2"/>
</dbReference>
<proteinExistence type="predicted"/>
<gene>
    <name evidence="13" type="ORF">PEVE_00022620</name>
</gene>
<dbReference type="InterPro" id="IPR001828">
    <property type="entry name" value="ANF_lig-bd_rcpt"/>
</dbReference>
<evidence type="ECO:0000256" key="6">
    <source>
        <dbReference type="ARBA" id="ARBA00023136"/>
    </source>
</evidence>
<feature type="transmembrane region" description="Helical" evidence="10">
    <location>
        <begin position="1421"/>
        <end position="1443"/>
    </location>
</feature>
<name>A0ABN8LK02_9CNID</name>
<sequence length="1466" mass="166872">MPMRKTTIGLMLIGLWFLSFIQSATLDLNVGAYFEINTTNKGWNSAGVWPAVQLAVDHVNKRDDVLPGYNLKLNVKDSRCSDAYAIKALIEHLSDPLTNFIALFGPGCALATEPVASVTRFWNLIQISYSAGSPRLSDKTRYPTVFRLNSDETKFNEGIVALLKHFKWNKVAVVKQDEAMFNDVNEVLQALFKKENITLLASNSFVDNPDNVIKDLKEKDARIIITLMYEDRCRRLMCSAYKNGFHGHHRVWFLRGWYTASWWNKTEKDVNCTAEQIKLAAGSYLATETIIFSDVPDKPTVAGWTASELRQLYKARLKNTSQEENSYAPYGYDSIWFLALALNQTMALLTKHNLSLHNFTYKGQQSRIIKESLHQSLLETRFIGMSGDVGFSEKGERKTKIWIEQMQGNKEVRVGTFRSENSSMEIISNTNFKWPDGKGVPSDRRIMIERRQKVSLLLFVILVVMSSLGIIMAISFLIFNIRNRASSLIKMSSPNINNIMAVGCIICYACVFLLGADSLLDQDSQITTHSTLCKARLWVMSVGFTMAYGAMFVKTWRVYRIFTNTDMKKELGRLHDRHLVGILVTLVIWDLLYLSVWQSISPLTTESKMVGVLMPKDEINVRHFVWVCNCEHIGTWTASLYAYKGLLLAIGVFLAWETRNVNYPALNDSRQIGISVYNVVLCSSIAILLDFALKQRTSVNTSFVLSGTLVNICISFSLGLLFLTKVSIIISMSAAVSSQKTVLHIGGFIEVNTSDKGWNSAGVQPAIDLAIKQINNRTDILPNHTIQIHWKDTKAKCSNYVQSHIYWLNCFYTDPTRTKSLLRRFKKIGMASEELWKILKTYITPNSLSFQLGFSAGSSSLSDKRRYPLFFRVNGPESTLYKAAVSLMHRFNWKRIAIVKQDEDLFNDVNERLQTLLKEEGISVIATNSFVKDPVNVITDLKYRRARIVVILMYEDKSRMVMCEAHRHNFFGSHIQWIIPGWYSKDWWNVSDLSGCPVEKIQGVASNFLAVQEGYINNTVNTLSGLTKDEFLTMYEAELQNYSFPNNFYAVFGYDSAWVLASALEKTVMQLKEKNMSLDNFSYKSANIKQELHSVLSRTNLNGISGFIKFNENQERINMIWIKQFQGDKEVKVGYFDPESYNLSKGELTIFSKKNFKWPDGKPPKDKDPLNEPLIKTNLKLFYVMSSVAATGLLTAFGLLFVNYHFRLHSVIRQSSPRLNNVIVIGCLLLYCCVFLYGAEAFVESRGTHTVICKVRRGMCSLSFTLAFGTMFVKTWKVYKIFTNKQLSKQLGMLHDRHLLAIVFSLVCLDVVYITAWEIADPITSFVQHLGRETTPDGREISHGKVLNCTLNYRSLWYMFWAIWKSPFLVIGLFLAWETRNVTLASLNDSKYIGMSVYNVVIMTLITVPLSFVIGQRNIDAQFALFGTLFNVVSTFTLLLLFVPKVIKLRDEIANPERTQNTNHAA</sequence>
<dbReference type="CDD" id="cd15047">
    <property type="entry name" value="7tmC_GABA-B-like"/>
    <property type="match status" value="2"/>
</dbReference>
<organism evidence="13 14">
    <name type="scientific">Porites evermanni</name>
    <dbReference type="NCBI Taxonomy" id="104178"/>
    <lineage>
        <taxon>Eukaryota</taxon>
        <taxon>Metazoa</taxon>
        <taxon>Cnidaria</taxon>
        <taxon>Anthozoa</taxon>
        <taxon>Hexacorallia</taxon>
        <taxon>Scleractinia</taxon>
        <taxon>Fungiina</taxon>
        <taxon>Poritidae</taxon>
        <taxon>Porites</taxon>
    </lineage>
</organism>
<dbReference type="Pfam" id="PF00003">
    <property type="entry name" value="7tm_3"/>
    <property type="match status" value="2"/>
</dbReference>
<keyword evidence="6 10" id="KW-0472">Membrane</keyword>
<keyword evidence="2" id="KW-1003">Cell membrane</keyword>
<evidence type="ECO:0000256" key="1">
    <source>
        <dbReference type="ARBA" id="ARBA00004651"/>
    </source>
</evidence>
<dbReference type="Gene3D" id="3.40.50.2300">
    <property type="match status" value="4"/>
</dbReference>
<keyword evidence="5" id="KW-0297">G-protein coupled receptor</keyword>
<evidence type="ECO:0000256" key="8">
    <source>
        <dbReference type="ARBA" id="ARBA00023180"/>
    </source>
</evidence>
<keyword evidence="8" id="KW-0325">Glycoprotein</keyword>
<evidence type="ECO:0000256" key="11">
    <source>
        <dbReference type="SAM" id="SignalP"/>
    </source>
</evidence>
<feature type="transmembrane region" description="Helical" evidence="10">
    <location>
        <begin position="1218"/>
        <end position="1239"/>
    </location>
</feature>
<keyword evidence="14" id="KW-1185">Reference proteome</keyword>
<keyword evidence="9" id="KW-0807">Transducer</keyword>
<feature type="transmembrane region" description="Helical" evidence="10">
    <location>
        <begin position="454"/>
        <end position="479"/>
    </location>
</feature>
<dbReference type="Proteomes" id="UP001159427">
    <property type="component" value="Unassembled WGS sequence"/>
</dbReference>
<evidence type="ECO:0000256" key="7">
    <source>
        <dbReference type="ARBA" id="ARBA00023170"/>
    </source>
</evidence>
<keyword evidence="3 10" id="KW-0812">Transmembrane</keyword>
<dbReference type="Pfam" id="PF01094">
    <property type="entry name" value="ANF_receptor"/>
    <property type="match status" value="2"/>
</dbReference>
<feature type="transmembrane region" description="Helical" evidence="10">
    <location>
        <begin position="536"/>
        <end position="559"/>
    </location>
</feature>
<feature type="transmembrane region" description="Helical" evidence="10">
    <location>
        <begin position="499"/>
        <end position="516"/>
    </location>
</feature>
<feature type="transmembrane region" description="Helical" evidence="10">
    <location>
        <begin position="1181"/>
        <end position="1206"/>
    </location>
</feature>
<keyword evidence="7" id="KW-0675">Receptor</keyword>
<evidence type="ECO:0000313" key="14">
    <source>
        <dbReference type="Proteomes" id="UP001159427"/>
    </source>
</evidence>
<keyword evidence="11" id="KW-0732">Signal</keyword>
<evidence type="ECO:0000256" key="10">
    <source>
        <dbReference type="SAM" id="Phobius"/>
    </source>
</evidence>
<dbReference type="PRINTS" id="PR00248">
    <property type="entry name" value="GPCRMGR"/>
</dbReference>
<evidence type="ECO:0000313" key="13">
    <source>
        <dbReference type="EMBL" id="CAH3015865.1"/>
    </source>
</evidence>
<accession>A0ABN8LK02</accession>
<feature type="transmembrane region" description="Helical" evidence="10">
    <location>
        <begin position="579"/>
        <end position="600"/>
    </location>
</feature>
<dbReference type="InterPro" id="IPR002455">
    <property type="entry name" value="GPCR3_GABA-B"/>
</dbReference>
<feature type="chain" id="PRO_5046805861" description="G-protein coupled receptors family 3 profile domain-containing protein" evidence="11">
    <location>
        <begin position="24"/>
        <end position="1466"/>
    </location>
</feature>
<feature type="domain" description="G-protein coupled receptors family 3 profile" evidence="12">
    <location>
        <begin position="458"/>
        <end position="730"/>
    </location>
</feature>
<dbReference type="CDD" id="cd06366">
    <property type="entry name" value="PBP1_GABAb_receptor"/>
    <property type="match status" value="2"/>
</dbReference>
<dbReference type="InterPro" id="IPR000337">
    <property type="entry name" value="GPCR_3"/>
</dbReference>
<dbReference type="PANTHER" id="PTHR10519:SF74">
    <property type="entry name" value="GAMMA-AMINOBUTYRIC ACID TYPE B RECEPTOR SUBUNIT 2"/>
    <property type="match status" value="1"/>
</dbReference>
<dbReference type="InterPro" id="IPR017978">
    <property type="entry name" value="GPCR_3_C"/>
</dbReference>
<evidence type="ECO:0000259" key="12">
    <source>
        <dbReference type="PROSITE" id="PS50259"/>
    </source>
</evidence>
<evidence type="ECO:0000256" key="4">
    <source>
        <dbReference type="ARBA" id="ARBA00022989"/>
    </source>
</evidence>
<evidence type="ECO:0000256" key="5">
    <source>
        <dbReference type="ARBA" id="ARBA00023040"/>
    </source>
</evidence>
<feature type="transmembrane region" description="Helical" evidence="10">
    <location>
        <begin position="703"/>
        <end position="723"/>
    </location>
</feature>
<comment type="caution">
    <text evidence="13">The sequence shown here is derived from an EMBL/GenBank/DDBJ whole genome shotgun (WGS) entry which is preliminary data.</text>
</comment>
<feature type="transmembrane region" description="Helical" evidence="10">
    <location>
        <begin position="1356"/>
        <end position="1377"/>
    </location>
</feature>
<keyword evidence="4 10" id="KW-1133">Transmembrane helix</keyword>
<protein>
    <recommendedName>
        <fullName evidence="12">G-protein coupled receptors family 3 profile domain-containing protein</fullName>
    </recommendedName>
</protein>
<dbReference type="PANTHER" id="PTHR10519">
    <property type="entry name" value="GABA-B RECEPTOR"/>
    <property type="match status" value="1"/>
</dbReference>
<dbReference type="InterPro" id="IPR028082">
    <property type="entry name" value="Peripla_BP_I"/>
</dbReference>
<feature type="signal peptide" evidence="11">
    <location>
        <begin position="1"/>
        <end position="23"/>
    </location>
</feature>
<reference evidence="13 14" key="1">
    <citation type="submission" date="2022-05" db="EMBL/GenBank/DDBJ databases">
        <authorList>
            <consortium name="Genoscope - CEA"/>
            <person name="William W."/>
        </authorList>
    </citation>
    <scope>NUCLEOTIDE SEQUENCE [LARGE SCALE GENOMIC DNA]</scope>
</reference>
<evidence type="ECO:0000256" key="2">
    <source>
        <dbReference type="ARBA" id="ARBA00022475"/>
    </source>
</evidence>
<dbReference type="EMBL" id="CALNXI010000030">
    <property type="protein sequence ID" value="CAH3015865.1"/>
    <property type="molecule type" value="Genomic_DNA"/>
</dbReference>
<dbReference type="InterPro" id="IPR017979">
    <property type="entry name" value="GPCR_3_CS"/>
</dbReference>
<feature type="transmembrane region" description="Helical" evidence="10">
    <location>
        <begin position="1397"/>
        <end position="1415"/>
    </location>
</feature>
<dbReference type="PROSITE" id="PS50259">
    <property type="entry name" value="G_PROTEIN_RECEP_F3_4"/>
    <property type="match status" value="2"/>
</dbReference>
<dbReference type="PRINTS" id="PR01177">
    <property type="entry name" value="GABAB1RECPTR"/>
</dbReference>
<evidence type="ECO:0000256" key="9">
    <source>
        <dbReference type="ARBA" id="ARBA00023224"/>
    </source>
</evidence>
<feature type="domain" description="G-protein coupled receptors family 3 profile" evidence="12">
    <location>
        <begin position="1211"/>
        <end position="1446"/>
    </location>
</feature>